<evidence type="ECO:0000313" key="1">
    <source>
        <dbReference type="EMBL" id="MBM6500174.1"/>
    </source>
</evidence>
<organism evidence="1 2">
    <name type="scientific">Flavobacterium macrobrachii</name>
    <dbReference type="NCBI Taxonomy" id="591204"/>
    <lineage>
        <taxon>Bacteria</taxon>
        <taxon>Pseudomonadati</taxon>
        <taxon>Bacteroidota</taxon>
        <taxon>Flavobacteriia</taxon>
        <taxon>Flavobacteriales</taxon>
        <taxon>Flavobacteriaceae</taxon>
        <taxon>Flavobacterium</taxon>
    </lineage>
</organism>
<accession>A0ABS2D029</accession>
<dbReference type="Proteomes" id="UP000759529">
    <property type="component" value="Unassembled WGS sequence"/>
</dbReference>
<dbReference type="PROSITE" id="PS51257">
    <property type="entry name" value="PROKAR_LIPOPROTEIN"/>
    <property type="match status" value="1"/>
</dbReference>
<protein>
    <recommendedName>
        <fullName evidence="3">Lipoprotein</fullName>
    </recommendedName>
</protein>
<comment type="caution">
    <text evidence="1">The sequence shown here is derived from an EMBL/GenBank/DDBJ whole genome shotgun (WGS) entry which is preliminary data.</text>
</comment>
<proteinExistence type="predicted"/>
<reference evidence="1 2" key="1">
    <citation type="submission" date="2021-02" db="EMBL/GenBank/DDBJ databases">
        <authorList>
            <person name="Jung H.S."/>
            <person name="Chun B.H."/>
            <person name="Jeon C.O."/>
        </authorList>
    </citation>
    <scope>NUCLEOTIDE SEQUENCE [LARGE SCALE GENOMIC DNA]</scope>
    <source>
        <strain evidence="1 2">LMG 25203</strain>
    </source>
</reference>
<dbReference type="EMBL" id="JACSOD020000498">
    <property type="protein sequence ID" value="MBM6500174.1"/>
    <property type="molecule type" value="Genomic_DNA"/>
</dbReference>
<dbReference type="RefSeq" id="WP_187656820.1">
    <property type="nucleotide sequence ID" value="NZ_JACSOD020000498.1"/>
</dbReference>
<evidence type="ECO:0008006" key="3">
    <source>
        <dbReference type="Google" id="ProtNLM"/>
    </source>
</evidence>
<sequence length="162" mass="18344">MKKVLLFLTIITLAACKSKKTTLDNSNNPTETTTTETISTIAPNEVDKIKSDRAYNLGTRLLETCNTSTFKAFSKSEATDKVIANATPQKIATTCKKINQRNGKFLGLKLLDIKHNKILDEYTFRYDINYEKKLYKRELYVVVNAQNKVSAINTKEVKPTPF</sequence>
<gene>
    <name evidence="1" type="ORF">H9X54_012790</name>
</gene>
<evidence type="ECO:0000313" key="2">
    <source>
        <dbReference type="Proteomes" id="UP000759529"/>
    </source>
</evidence>
<keyword evidence="2" id="KW-1185">Reference proteome</keyword>
<name>A0ABS2D029_9FLAO</name>